<reference evidence="2 3" key="1">
    <citation type="journal article" date="2016" name="BMC Genomics">
        <title>Comparative genomics reveals Cyclospora cayetanensis possesses coccidia-like metabolism and invasion components but unique surface antigens.</title>
        <authorList>
            <person name="Liu S."/>
            <person name="Wang L."/>
            <person name="Zheng H."/>
            <person name="Xu Z."/>
            <person name="Roellig D.M."/>
            <person name="Li N."/>
            <person name="Frace M.A."/>
            <person name="Tang K."/>
            <person name="Arrowood M.J."/>
            <person name="Moss D.M."/>
            <person name="Zhang L."/>
            <person name="Feng Y."/>
            <person name="Xiao L."/>
        </authorList>
    </citation>
    <scope>NUCLEOTIDE SEQUENCE [LARGE SCALE GENOMIC DNA]</scope>
    <source>
        <strain evidence="2 3">CHN_HEN01</strain>
    </source>
</reference>
<evidence type="ECO:0000256" key="1">
    <source>
        <dbReference type="SAM" id="MobiDB-lite"/>
    </source>
</evidence>
<gene>
    <name evidence="2" type="ORF">cyc_03058</name>
</gene>
<dbReference type="VEuPathDB" id="ToxoDB:LOC34619813"/>
<accession>A0A1D3CWU2</accession>
<evidence type="ECO:0000313" key="2">
    <source>
        <dbReference type="EMBL" id="OEH75675.1"/>
    </source>
</evidence>
<dbReference type="InParanoid" id="A0A1D3CWU2"/>
<feature type="compositionally biased region" description="Basic residues" evidence="1">
    <location>
        <begin position="161"/>
        <end position="179"/>
    </location>
</feature>
<protein>
    <submittedName>
        <fullName evidence="2">Uncharacterized protein</fullName>
    </submittedName>
</protein>
<dbReference type="AlphaFoldDB" id="A0A1D3CWU2"/>
<feature type="compositionally biased region" description="Basic and acidic residues" evidence="1">
    <location>
        <begin position="133"/>
        <end position="147"/>
    </location>
</feature>
<dbReference type="Proteomes" id="UP000095192">
    <property type="component" value="Unassembled WGS sequence"/>
</dbReference>
<name>A0A1D3CWU2_9EIME</name>
<dbReference type="EMBL" id="JROU02001668">
    <property type="protein sequence ID" value="OEH75675.1"/>
    <property type="molecule type" value="Genomic_DNA"/>
</dbReference>
<comment type="caution">
    <text evidence="2">The sequence shown here is derived from an EMBL/GenBank/DDBJ whole genome shotgun (WGS) entry which is preliminary data.</text>
</comment>
<dbReference type="VEuPathDB" id="ToxoDB:cyc_03058"/>
<organism evidence="2 3">
    <name type="scientific">Cyclospora cayetanensis</name>
    <dbReference type="NCBI Taxonomy" id="88456"/>
    <lineage>
        <taxon>Eukaryota</taxon>
        <taxon>Sar</taxon>
        <taxon>Alveolata</taxon>
        <taxon>Apicomplexa</taxon>
        <taxon>Conoidasida</taxon>
        <taxon>Coccidia</taxon>
        <taxon>Eucoccidiorida</taxon>
        <taxon>Eimeriorina</taxon>
        <taxon>Eimeriidae</taxon>
        <taxon>Cyclospora</taxon>
    </lineage>
</organism>
<feature type="region of interest" description="Disordered" evidence="1">
    <location>
        <begin position="66"/>
        <end position="249"/>
    </location>
</feature>
<proteinExistence type="predicted"/>
<feature type="compositionally biased region" description="Low complexity" evidence="1">
    <location>
        <begin position="66"/>
        <end position="103"/>
    </location>
</feature>
<feature type="compositionally biased region" description="Basic residues" evidence="1">
    <location>
        <begin position="227"/>
        <end position="236"/>
    </location>
</feature>
<sequence>MHAPLVLPRRHHAMYCDSDVQSLQSTPHTIDTYGQGAVFWGGSPVAAQTAAAAALHRELYGNQEELPPQQQDAQQNQEELPPQQQQDAQQNQEELPPQQQPLQDGTCTPKSKQPHSFDYRQPSRISSAMSPVHRKEAQEASQREDQKGQTLVSLTEGRLQHYVRRRTLQSPKKTGKRNLTHSDNPSTRSTKESPHESLFSEASSGPLGGVSQEAVGRSLTATAAVKSSRRSSRRHKASQEPACPPLTACSSPIEDKGPAACAPWRTTLVIEAIDCGTGGGGGGSRSSSLGTSLYPCNCAQLWVEIEALRGPGRSETLRLLSGSKALPRFVSPPIVLPRRMRRLQFHLFRRTPCRQLLKQSTAWKDTGELLASRTVAIPEGPSCAVKCIFGVPGCTVVSPASSTLMQEALSFAAGFSDGEWDWLRLRRLRDRNTALDDEGRCTAASGENSGAAGGEQRRLLGFLLSAVQPVCWWLRLSARFCGREAVATLHGAYEQLLEGADCVRLVAYDSVALALFEP</sequence>
<evidence type="ECO:0000313" key="3">
    <source>
        <dbReference type="Proteomes" id="UP000095192"/>
    </source>
</evidence>
<keyword evidence="3" id="KW-1185">Reference proteome</keyword>